<name>A0A1X7IFC8_9MICO</name>
<evidence type="ECO:0000256" key="1">
    <source>
        <dbReference type="ARBA" id="ARBA00010088"/>
    </source>
</evidence>
<organism evidence="5 6">
    <name type="scientific">Agreia pratensis</name>
    <dbReference type="NCBI Taxonomy" id="150121"/>
    <lineage>
        <taxon>Bacteria</taxon>
        <taxon>Bacillati</taxon>
        <taxon>Actinomycetota</taxon>
        <taxon>Actinomycetes</taxon>
        <taxon>Micrococcales</taxon>
        <taxon>Microbacteriaceae</taxon>
        <taxon>Agreia</taxon>
    </lineage>
</organism>
<dbReference type="OrthoDB" id="3252468at2"/>
<dbReference type="InterPro" id="IPR029058">
    <property type="entry name" value="AB_hydrolase_fold"/>
</dbReference>
<dbReference type="InterPro" id="IPR013595">
    <property type="entry name" value="Pept_S33_TAP-like_C"/>
</dbReference>
<dbReference type="Pfam" id="PF08386">
    <property type="entry name" value="Abhydrolase_4"/>
    <property type="match status" value="1"/>
</dbReference>
<dbReference type="InterPro" id="IPR051601">
    <property type="entry name" value="Serine_prot/Carboxylest_S33"/>
</dbReference>
<dbReference type="Gene3D" id="3.40.50.1820">
    <property type="entry name" value="alpha/beta hydrolase"/>
    <property type="match status" value="1"/>
</dbReference>
<sequence length="525" mass="55462">MTVTTPRRKRRFVSLAVAALTVTVLVSGCSTWFVDRTSSGGSDKPVAESTPSAEDVDADLRPFYDQVLTWTDCGDGLQCAEAKAPLDWTNPSESDVSLALVKHPASGPGARLGSLLVNPGGPGGSGYDFIKDSLDFAVSDALQAQYDVVGFDPRGVGRSSAVSCLTDKEMDSYLYDILPGARGSQQWLDAYTASAAQFATSCEKNSADLLGHVDTVSAARDLDLLRATLGDSKLNYLGYSYGTFLGSTYADLYPQKVGRLVLDGALDPTSSNFDVSVGQAVGFENALKAYLTDCLTKSSCPFEGSVDDGMAKIGQLIAQVDASPIRASDGRELGSSTMLTAIIYPLYNAENWSYLSDMFSDVFAGNADYAMQFADGYNGRGADGSYKDNSTEAFMAINCLDYAYTNDPATVQKQNADLVAAAPTVGPWWSYGDISCDAWPDKTTRTPHAVTAQGAAPILVVGTTGDPATPYAWAEGLAGQLSSGHLITFVGEGHTAYGTSSCVKKTVDAYFLEGTVPASDPRCTS</sequence>
<proteinExistence type="inferred from homology"/>
<keyword evidence="2" id="KW-0732">Signal</keyword>
<evidence type="ECO:0000256" key="2">
    <source>
        <dbReference type="ARBA" id="ARBA00022729"/>
    </source>
</evidence>
<keyword evidence="3 5" id="KW-0378">Hydrolase</keyword>
<dbReference type="SUPFAM" id="SSF53474">
    <property type="entry name" value="alpha/beta-Hydrolases"/>
    <property type="match status" value="1"/>
</dbReference>
<dbReference type="RefSeq" id="WP_085482543.1">
    <property type="nucleotide sequence ID" value="NZ_FXAY01000001.1"/>
</dbReference>
<evidence type="ECO:0000259" key="4">
    <source>
        <dbReference type="Pfam" id="PF08386"/>
    </source>
</evidence>
<evidence type="ECO:0000313" key="6">
    <source>
        <dbReference type="Proteomes" id="UP000193244"/>
    </source>
</evidence>
<reference evidence="6" key="1">
    <citation type="submission" date="2017-04" db="EMBL/GenBank/DDBJ databases">
        <authorList>
            <person name="Varghese N."/>
            <person name="Submissions S."/>
        </authorList>
    </citation>
    <scope>NUCLEOTIDE SEQUENCE [LARGE SCALE GENOMIC DNA]</scope>
    <source>
        <strain evidence="6">VKM Ac-2510</strain>
    </source>
</reference>
<protein>
    <submittedName>
        <fullName evidence="5">Alpha/beta hydrolase fold</fullName>
    </submittedName>
</protein>
<dbReference type="Proteomes" id="UP000193244">
    <property type="component" value="Unassembled WGS sequence"/>
</dbReference>
<gene>
    <name evidence="5" type="ORF">SAMN06296010_0464</name>
</gene>
<dbReference type="PROSITE" id="PS51257">
    <property type="entry name" value="PROKAR_LIPOPROTEIN"/>
    <property type="match status" value="1"/>
</dbReference>
<dbReference type="AlphaFoldDB" id="A0A1X7IFC8"/>
<dbReference type="PANTHER" id="PTHR43248:SF29">
    <property type="entry name" value="TRIPEPTIDYL AMINOPEPTIDASE"/>
    <property type="match status" value="1"/>
</dbReference>
<evidence type="ECO:0000256" key="3">
    <source>
        <dbReference type="ARBA" id="ARBA00022801"/>
    </source>
</evidence>
<dbReference type="PANTHER" id="PTHR43248">
    <property type="entry name" value="2-SUCCINYL-6-HYDROXY-2,4-CYCLOHEXADIENE-1-CARBOXYLATE SYNTHASE"/>
    <property type="match status" value="1"/>
</dbReference>
<accession>A0A1X7IFC8</accession>
<evidence type="ECO:0000313" key="5">
    <source>
        <dbReference type="EMBL" id="SMG13445.1"/>
    </source>
</evidence>
<comment type="similarity">
    <text evidence="1">Belongs to the peptidase S33 family.</text>
</comment>
<feature type="domain" description="Peptidase S33 tripeptidyl aminopeptidase-like C-terminal" evidence="4">
    <location>
        <begin position="423"/>
        <end position="523"/>
    </location>
</feature>
<dbReference type="STRING" id="150121.SAMN06296010_0464"/>
<dbReference type="GO" id="GO:0016787">
    <property type="term" value="F:hydrolase activity"/>
    <property type="evidence" value="ECO:0007669"/>
    <property type="project" value="UniProtKB-KW"/>
</dbReference>
<keyword evidence="6" id="KW-1185">Reference proteome</keyword>
<dbReference type="EMBL" id="FXAY01000001">
    <property type="protein sequence ID" value="SMG13445.1"/>
    <property type="molecule type" value="Genomic_DNA"/>
</dbReference>